<gene>
    <name evidence="3" type="ORF">DWV56_05405</name>
</gene>
<organism evidence="3 4">
    <name type="scientific">Holdemanella biformis</name>
    <dbReference type="NCBI Taxonomy" id="1735"/>
    <lineage>
        <taxon>Bacteria</taxon>
        <taxon>Bacillati</taxon>
        <taxon>Bacillota</taxon>
        <taxon>Erysipelotrichia</taxon>
        <taxon>Erysipelotrichales</taxon>
        <taxon>Erysipelotrichaceae</taxon>
        <taxon>Holdemanella</taxon>
    </lineage>
</organism>
<keyword evidence="1" id="KW-0812">Transmembrane</keyword>
<accession>A0A413CV67</accession>
<reference evidence="3 4" key="1">
    <citation type="submission" date="2018-08" db="EMBL/GenBank/DDBJ databases">
        <title>A genome reference for cultivated species of the human gut microbiota.</title>
        <authorList>
            <person name="Zou Y."/>
            <person name="Xue W."/>
            <person name="Luo G."/>
        </authorList>
    </citation>
    <scope>NUCLEOTIDE SEQUENCE [LARGE SCALE GENOMIC DNA]</scope>
    <source>
        <strain evidence="3 4">AF10-31</strain>
    </source>
</reference>
<feature type="transmembrane region" description="Helical" evidence="1">
    <location>
        <begin position="68"/>
        <end position="92"/>
    </location>
</feature>
<dbReference type="Proteomes" id="UP000284651">
    <property type="component" value="Unassembled WGS sequence"/>
</dbReference>
<evidence type="ECO:0000256" key="1">
    <source>
        <dbReference type="SAM" id="Phobius"/>
    </source>
</evidence>
<dbReference type="RefSeq" id="WP_118357174.1">
    <property type="nucleotide sequence ID" value="NZ_QSAT01000013.1"/>
</dbReference>
<sequence>MKKLVLGMATVFMLMLGSVSPVLAYEYDGVDASEMTQEELWAAQEKHLQERMEASEDMQKTKKTVETMFQVIPVLMVIMVGGTVICSIYNAFSTSHISDDMSEWSNSSSKYDNNYDQRDYEQAVEEQIKVHASVHKQEKEIKKNNNLFDDDYLI</sequence>
<keyword evidence="1" id="KW-1133">Transmembrane helix</keyword>
<dbReference type="AlphaFoldDB" id="A0A413CV67"/>
<comment type="caution">
    <text evidence="3">The sequence shown here is derived from an EMBL/GenBank/DDBJ whole genome shotgun (WGS) entry which is preliminary data.</text>
</comment>
<protein>
    <submittedName>
        <fullName evidence="3">Uncharacterized protein</fullName>
    </submittedName>
</protein>
<evidence type="ECO:0000313" key="3">
    <source>
        <dbReference type="EMBL" id="RGW75383.1"/>
    </source>
</evidence>
<dbReference type="EMBL" id="QSAT01000013">
    <property type="protein sequence ID" value="RGW75383.1"/>
    <property type="molecule type" value="Genomic_DNA"/>
</dbReference>
<name>A0A413CV67_9FIRM</name>
<feature type="signal peptide" evidence="2">
    <location>
        <begin position="1"/>
        <end position="24"/>
    </location>
</feature>
<keyword evidence="2" id="KW-0732">Signal</keyword>
<keyword evidence="1" id="KW-0472">Membrane</keyword>
<feature type="chain" id="PRO_5019214723" evidence="2">
    <location>
        <begin position="25"/>
        <end position="154"/>
    </location>
</feature>
<proteinExistence type="predicted"/>
<evidence type="ECO:0000256" key="2">
    <source>
        <dbReference type="SAM" id="SignalP"/>
    </source>
</evidence>
<evidence type="ECO:0000313" key="4">
    <source>
        <dbReference type="Proteomes" id="UP000284651"/>
    </source>
</evidence>